<dbReference type="AlphaFoldDB" id="A0A0F4GHK6"/>
<feature type="region of interest" description="Disordered" evidence="1">
    <location>
        <begin position="232"/>
        <end position="259"/>
    </location>
</feature>
<feature type="region of interest" description="Disordered" evidence="1">
    <location>
        <begin position="189"/>
        <end position="217"/>
    </location>
</feature>
<dbReference type="EMBL" id="LAFY01000612">
    <property type="protein sequence ID" value="KJX96497.1"/>
    <property type="molecule type" value="Genomic_DNA"/>
</dbReference>
<dbReference type="Proteomes" id="UP000033647">
    <property type="component" value="Unassembled WGS sequence"/>
</dbReference>
<keyword evidence="3" id="KW-1185">Reference proteome</keyword>
<gene>
    <name evidence="2" type="ORF">TI39_contig620g00004</name>
</gene>
<protein>
    <submittedName>
        <fullName evidence="2">Uncharacterized protein</fullName>
    </submittedName>
</protein>
<evidence type="ECO:0000256" key="1">
    <source>
        <dbReference type="SAM" id="MobiDB-lite"/>
    </source>
</evidence>
<evidence type="ECO:0000313" key="2">
    <source>
        <dbReference type="EMBL" id="KJX96497.1"/>
    </source>
</evidence>
<sequence>MPVHALWKIYDASDESKVQLPPGHARADLLLAHMFVTYFLSEGRAALEFVSQQDLEVTFTYIFTLIGNVLSNTTGFRPFRPEPGDGPRPTYQSQPRRARAAEGLCHPPHRPDRTVAFVGRRRQRVLPGVLPSFQNVITANAKFHGNIRYLLIDLAITLHPPSPVPRAFATRKYLRMKDYCLENGHGVVGRDNIVEPTSTPTPATEPQSKASKTSAFGVASSSLPPAMVATSTDVAASAPPEAASTSVAQLPPNRDDATDKAAKIRFLKSTFDEYPGHPDAKYWPGLRKAMTEERPLTAEPPHFTPMQDSRQDVGKVLEPYKIVTAINNGTPMTDQIGDCVYQILHAKGVVNNKLNVENKNFRNFPTYHFRVPDNDITPLHFMRELNALYPRLNWTIEKVTIADKALPAEDASITHKDDVFYASTLSAPQGHSGPIFETEEE</sequence>
<comment type="caution">
    <text evidence="2">The sequence shown here is derived from an EMBL/GenBank/DDBJ whole genome shotgun (WGS) entry which is preliminary data.</text>
</comment>
<feature type="compositionally biased region" description="Low complexity" evidence="1">
    <location>
        <begin position="234"/>
        <end position="248"/>
    </location>
</feature>
<name>A0A0F4GHK6_9PEZI</name>
<proteinExistence type="predicted"/>
<evidence type="ECO:0000313" key="3">
    <source>
        <dbReference type="Proteomes" id="UP000033647"/>
    </source>
</evidence>
<feature type="compositionally biased region" description="Low complexity" evidence="1">
    <location>
        <begin position="195"/>
        <end position="206"/>
    </location>
</feature>
<feature type="compositionally biased region" description="Polar residues" evidence="1">
    <location>
        <begin position="207"/>
        <end position="217"/>
    </location>
</feature>
<feature type="region of interest" description="Disordered" evidence="1">
    <location>
        <begin position="77"/>
        <end position="106"/>
    </location>
</feature>
<organism evidence="2 3">
    <name type="scientific">Zymoseptoria brevis</name>
    <dbReference type="NCBI Taxonomy" id="1047168"/>
    <lineage>
        <taxon>Eukaryota</taxon>
        <taxon>Fungi</taxon>
        <taxon>Dikarya</taxon>
        <taxon>Ascomycota</taxon>
        <taxon>Pezizomycotina</taxon>
        <taxon>Dothideomycetes</taxon>
        <taxon>Dothideomycetidae</taxon>
        <taxon>Mycosphaerellales</taxon>
        <taxon>Mycosphaerellaceae</taxon>
        <taxon>Zymoseptoria</taxon>
    </lineage>
</organism>
<accession>A0A0F4GHK6</accession>
<reference evidence="2 3" key="1">
    <citation type="submission" date="2015-03" db="EMBL/GenBank/DDBJ databases">
        <title>RNA-seq based gene annotation and comparative genomics of four Zymoseptoria species reveal species-specific pathogenicity related genes and transposable element activity.</title>
        <authorList>
            <person name="Grandaubert J."/>
            <person name="Bhattacharyya A."/>
            <person name="Stukenbrock E.H."/>
        </authorList>
    </citation>
    <scope>NUCLEOTIDE SEQUENCE [LARGE SCALE GENOMIC DNA]</scope>
    <source>
        <strain evidence="2 3">Zb18110</strain>
    </source>
</reference>